<accession>A0A5J4YU36</accession>
<feature type="disulfide bond" description="Redox-active" evidence="10">
    <location>
        <begin position="154"/>
        <end position="158"/>
    </location>
</feature>
<dbReference type="InterPro" id="IPR017276">
    <property type="entry name" value="Synth_of_cyt-c-oxidase_Sco1/2"/>
</dbReference>
<protein>
    <submittedName>
        <fullName evidence="12">Protein sco1</fullName>
    </submittedName>
</protein>
<dbReference type="EMBL" id="VRMN01000004">
    <property type="protein sequence ID" value="KAA8495021.1"/>
    <property type="molecule type" value="Genomic_DNA"/>
</dbReference>
<name>A0A5J4YU36_PORPP</name>
<evidence type="ECO:0000256" key="1">
    <source>
        <dbReference type="ARBA" id="ARBA00004273"/>
    </source>
</evidence>
<dbReference type="FunFam" id="3.40.30.10:FF:000013">
    <property type="entry name" value="Blast:Protein SCO1 homolog, mitochondrial"/>
    <property type="match status" value="1"/>
</dbReference>
<keyword evidence="4 8" id="KW-0999">Mitochondrion inner membrane</keyword>
<evidence type="ECO:0000256" key="8">
    <source>
        <dbReference type="PIRNR" id="PIRNR037736"/>
    </source>
</evidence>
<keyword evidence="6 8" id="KW-0496">Mitochondrion</keyword>
<reference evidence="13" key="1">
    <citation type="journal article" date="2019" name="Nat. Commun.">
        <title>Expansion of phycobilisome linker gene families in mesophilic red algae.</title>
        <authorList>
            <person name="Lee J."/>
            <person name="Kim D."/>
            <person name="Bhattacharya D."/>
            <person name="Yoon H.S."/>
        </authorList>
    </citation>
    <scope>NUCLEOTIDE SEQUENCE [LARGE SCALE GENOMIC DNA]</scope>
    <source>
        <strain evidence="13">CCMP 1328</strain>
    </source>
</reference>
<dbReference type="Pfam" id="PF02630">
    <property type="entry name" value="SCO1-SenC"/>
    <property type="match status" value="1"/>
</dbReference>
<dbReference type="AlphaFoldDB" id="A0A5J4YU36"/>
<evidence type="ECO:0000256" key="10">
    <source>
        <dbReference type="PIRSR" id="PIRSR603782-2"/>
    </source>
</evidence>
<dbReference type="OrthoDB" id="270009at2759"/>
<evidence type="ECO:0000256" key="4">
    <source>
        <dbReference type="ARBA" id="ARBA00022792"/>
    </source>
</evidence>
<keyword evidence="7" id="KW-0472">Membrane</keyword>
<evidence type="ECO:0000313" key="13">
    <source>
        <dbReference type="Proteomes" id="UP000324585"/>
    </source>
</evidence>
<evidence type="ECO:0000256" key="2">
    <source>
        <dbReference type="ARBA" id="ARBA00010996"/>
    </source>
</evidence>
<feature type="binding site" evidence="9">
    <location>
        <position position="154"/>
    </location>
    <ligand>
        <name>Cu cation</name>
        <dbReference type="ChEBI" id="CHEBI:23378"/>
    </ligand>
</feature>
<keyword evidence="5 9" id="KW-0186">Copper</keyword>
<keyword evidence="10" id="KW-1015">Disulfide bond</keyword>
<dbReference type="GO" id="GO:0005507">
    <property type="term" value="F:copper ion binding"/>
    <property type="evidence" value="ECO:0007669"/>
    <property type="project" value="InterPro"/>
</dbReference>
<evidence type="ECO:0000256" key="9">
    <source>
        <dbReference type="PIRSR" id="PIRSR037736-1"/>
    </source>
</evidence>
<dbReference type="GO" id="GO:0016531">
    <property type="term" value="F:copper chaperone activity"/>
    <property type="evidence" value="ECO:0007669"/>
    <property type="project" value="InterPro"/>
</dbReference>
<dbReference type="Gene3D" id="3.40.30.10">
    <property type="entry name" value="Glutaredoxin"/>
    <property type="match status" value="1"/>
</dbReference>
<dbReference type="Proteomes" id="UP000324585">
    <property type="component" value="Unassembled WGS sequence"/>
</dbReference>
<organism evidence="12 13">
    <name type="scientific">Porphyridium purpureum</name>
    <name type="common">Red alga</name>
    <name type="synonym">Porphyridium cruentum</name>
    <dbReference type="NCBI Taxonomy" id="35688"/>
    <lineage>
        <taxon>Eukaryota</taxon>
        <taxon>Rhodophyta</taxon>
        <taxon>Bangiophyceae</taxon>
        <taxon>Porphyridiales</taxon>
        <taxon>Porphyridiaceae</taxon>
        <taxon>Porphyridium</taxon>
    </lineage>
</organism>
<dbReference type="OMA" id="MLYFRVE"/>
<feature type="binding site" evidence="9">
    <location>
        <position position="158"/>
    </location>
    <ligand>
        <name>Cu cation</name>
        <dbReference type="ChEBI" id="CHEBI:23378"/>
    </ligand>
</feature>
<dbReference type="GO" id="GO:0005743">
    <property type="term" value="C:mitochondrial inner membrane"/>
    <property type="evidence" value="ECO:0007669"/>
    <property type="project" value="UniProtKB-SubCell"/>
</dbReference>
<gene>
    <name evidence="12" type="ORF">FVE85_3262</name>
</gene>
<dbReference type="PANTHER" id="PTHR12151">
    <property type="entry name" value="ELECTRON TRANSPORT PROTIN SCO1/SENC FAMILY MEMBER"/>
    <property type="match status" value="1"/>
</dbReference>
<comment type="caution">
    <text evidence="12">The sequence shown here is derived from an EMBL/GenBank/DDBJ whole genome shotgun (WGS) entry which is preliminary data.</text>
</comment>
<evidence type="ECO:0000256" key="5">
    <source>
        <dbReference type="ARBA" id="ARBA00023008"/>
    </source>
</evidence>
<feature type="binding site" evidence="9">
    <location>
        <position position="242"/>
    </location>
    <ligand>
        <name>Cu cation</name>
        <dbReference type="ChEBI" id="CHEBI:23378"/>
    </ligand>
</feature>
<evidence type="ECO:0000256" key="3">
    <source>
        <dbReference type="ARBA" id="ARBA00022723"/>
    </source>
</evidence>
<dbReference type="SUPFAM" id="SSF52833">
    <property type="entry name" value="Thioredoxin-like"/>
    <property type="match status" value="1"/>
</dbReference>
<dbReference type="CDD" id="cd02968">
    <property type="entry name" value="SCO"/>
    <property type="match status" value="1"/>
</dbReference>
<comment type="subcellular location">
    <subcellularLocation>
        <location evidence="1 8">Mitochondrion inner membrane</location>
    </subcellularLocation>
</comment>
<feature type="region of interest" description="Disordered" evidence="11">
    <location>
        <begin position="1"/>
        <end position="64"/>
    </location>
</feature>
<dbReference type="GO" id="GO:0008535">
    <property type="term" value="P:respiratory chain complex IV assembly"/>
    <property type="evidence" value="ECO:0007669"/>
    <property type="project" value="InterPro"/>
</dbReference>
<dbReference type="PANTHER" id="PTHR12151:SF25">
    <property type="entry name" value="LINALOOL DEHYDRATASE_ISOMERASE DOMAIN-CONTAINING PROTEIN"/>
    <property type="match status" value="1"/>
</dbReference>
<comment type="similarity">
    <text evidence="2 8">Belongs to the SCO1/2 family.</text>
</comment>
<evidence type="ECO:0000313" key="12">
    <source>
        <dbReference type="EMBL" id="KAA8495021.1"/>
    </source>
</evidence>
<sequence>MERLRKVTASIRRLAGTKPPLSADQRRSLRRRSFCTSQQQQQNPPPNSASPPPRTPSKRDAGTTAPTLWNRFRAGMVDWKTLGVISALGCGVLGYYSYQKQRKLEQLRESQTKTVSGKAKIGGPFTLVDTDGNKVSDTDFRNKFMLIYFGFTFCPDICPDELDKISAAIECLGSLKEFVQPVFISIDPERDTPERIKEYLKDFHPKFVGLTGSLEECTAVAKKFRVYFSKDQTLGDDYLVDHSIISYIVDPTGEFLEFYGKNVSASDMSLRLGNLIRDYKRQLKAAGQG</sequence>
<keyword evidence="3 9" id="KW-0479">Metal-binding</keyword>
<dbReference type="GO" id="GO:0006878">
    <property type="term" value="P:intracellular copper ion homeostasis"/>
    <property type="evidence" value="ECO:0007669"/>
    <property type="project" value="UniProtKB-UniRule"/>
</dbReference>
<evidence type="ECO:0000256" key="6">
    <source>
        <dbReference type="ARBA" id="ARBA00023128"/>
    </source>
</evidence>
<proteinExistence type="inferred from homology"/>
<dbReference type="InterPro" id="IPR003782">
    <property type="entry name" value="SCO1/SenC"/>
</dbReference>
<evidence type="ECO:0000256" key="7">
    <source>
        <dbReference type="ARBA" id="ARBA00023136"/>
    </source>
</evidence>
<evidence type="ECO:0000256" key="11">
    <source>
        <dbReference type="SAM" id="MobiDB-lite"/>
    </source>
</evidence>
<dbReference type="InterPro" id="IPR036249">
    <property type="entry name" value="Thioredoxin-like_sf"/>
</dbReference>
<feature type="compositionally biased region" description="Pro residues" evidence="11">
    <location>
        <begin position="43"/>
        <end position="55"/>
    </location>
</feature>
<keyword evidence="13" id="KW-1185">Reference proteome</keyword>
<dbReference type="PIRSF" id="PIRSF037736">
    <property type="entry name" value="SCO1"/>
    <property type="match status" value="1"/>
</dbReference>